<evidence type="ECO:0000259" key="2">
    <source>
        <dbReference type="PROSITE" id="PS51737"/>
    </source>
</evidence>
<accession>A0A839NBI8</accession>
<dbReference type="EMBL" id="JACHVQ010000006">
    <property type="protein sequence ID" value="MBB2894577.1"/>
    <property type="molecule type" value="Genomic_DNA"/>
</dbReference>
<feature type="coiled-coil region" evidence="1">
    <location>
        <begin position="329"/>
        <end position="356"/>
    </location>
</feature>
<dbReference type="InterPro" id="IPR036162">
    <property type="entry name" value="Resolvase-like_N_sf"/>
</dbReference>
<dbReference type="Pfam" id="PF07508">
    <property type="entry name" value="Recombinase"/>
    <property type="match status" value="1"/>
</dbReference>
<dbReference type="SMART" id="SM00857">
    <property type="entry name" value="Resolvase"/>
    <property type="match status" value="1"/>
</dbReference>
<organism evidence="3 4">
    <name type="scientific">Flexivirga oryzae</name>
    <dbReference type="NCBI Taxonomy" id="1794944"/>
    <lineage>
        <taxon>Bacteria</taxon>
        <taxon>Bacillati</taxon>
        <taxon>Actinomycetota</taxon>
        <taxon>Actinomycetes</taxon>
        <taxon>Micrococcales</taxon>
        <taxon>Dermacoccaceae</taxon>
        <taxon>Flexivirga</taxon>
    </lineage>
</organism>
<feature type="domain" description="Recombinase" evidence="2">
    <location>
        <begin position="152"/>
        <end position="255"/>
    </location>
</feature>
<dbReference type="AlphaFoldDB" id="A0A839NBI8"/>
<evidence type="ECO:0000313" key="3">
    <source>
        <dbReference type="EMBL" id="MBB2894577.1"/>
    </source>
</evidence>
<dbReference type="InterPro" id="IPR038109">
    <property type="entry name" value="DNA_bind_recomb_sf"/>
</dbReference>
<evidence type="ECO:0000256" key="1">
    <source>
        <dbReference type="SAM" id="Coils"/>
    </source>
</evidence>
<dbReference type="Gene3D" id="3.90.1750.20">
    <property type="entry name" value="Putative Large Serine Recombinase, Chain B, Domain 2"/>
    <property type="match status" value="1"/>
</dbReference>
<gene>
    <name evidence="3" type="ORF">FHU39_004623</name>
</gene>
<evidence type="ECO:0000313" key="4">
    <source>
        <dbReference type="Proteomes" id="UP000559182"/>
    </source>
</evidence>
<keyword evidence="4" id="KW-1185">Reference proteome</keyword>
<dbReference type="PANTHER" id="PTHR30461:SF23">
    <property type="entry name" value="DNA RECOMBINASE-RELATED"/>
    <property type="match status" value="1"/>
</dbReference>
<dbReference type="CDD" id="cd00338">
    <property type="entry name" value="Ser_Recombinase"/>
    <property type="match status" value="1"/>
</dbReference>
<reference evidence="3 4" key="1">
    <citation type="submission" date="2020-08" db="EMBL/GenBank/DDBJ databases">
        <title>Sequencing the genomes of 1000 actinobacteria strains.</title>
        <authorList>
            <person name="Klenk H.-P."/>
        </authorList>
    </citation>
    <scope>NUCLEOTIDE SEQUENCE [LARGE SCALE GENOMIC DNA]</scope>
    <source>
        <strain evidence="3 4">DSM 105369</strain>
    </source>
</reference>
<sequence length="449" mass="48674">MSGTTDIYARLSLDRAGDELGVQRQVAACRKFAAEHGWTVRKVLVDNDTSATSGKVRPAFEELLKSDPERMVVWHVDRLVRLTPDLERIIKLGVNVHAVTAGHLDLSNPAGRAVARTVTAWATYEGEQKALRQRAKNDQLAETGKPYKCQRAFGFERDGMTIRDTEAAELRKAADGVLAGRSLNALSKDLNQRGIRTATGKTWRTTTLKAALLSPRNAGLRRHRGQVIGPAAWPAILDETTATALRAILTDPSRSKRGPDRRYLLSGVMTCGKCSGPVVGAFVKDGNKGETYRCQKIHVTRKAAPIDEYVLGLVARRLAEPDAADLFAAADHGDELAELRDELTGARSRLDGLAEAFAAGDIDRQALAAGSRRLRDRIATLEAMVGALAVNPAVSEVASAEDAAEALAALPQDQQRQVIDALLTIKLMPIGRRGADVWEGLDIEWKGSK</sequence>
<dbReference type="Pfam" id="PF00239">
    <property type="entry name" value="Resolvase"/>
    <property type="match status" value="1"/>
</dbReference>
<dbReference type="GO" id="GO:0003677">
    <property type="term" value="F:DNA binding"/>
    <property type="evidence" value="ECO:0007669"/>
    <property type="project" value="InterPro"/>
</dbReference>
<dbReference type="InterPro" id="IPR050639">
    <property type="entry name" value="SSR_resolvase"/>
</dbReference>
<dbReference type="SUPFAM" id="SSF53041">
    <property type="entry name" value="Resolvase-like"/>
    <property type="match status" value="1"/>
</dbReference>
<protein>
    <submittedName>
        <fullName evidence="3">DNA invertase Pin-like site-specific DNA recombinase</fullName>
    </submittedName>
</protein>
<comment type="caution">
    <text evidence="3">The sequence shown here is derived from an EMBL/GenBank/DDBJ whole genome shotgun (WGS) entry which is preliminary data.</text>
</comment>
<dbReference type="RefSeq" id="WP_183323016.1">
    <property type="nucleotide sequence ID" value="NZ_JACHVQ010000006.1"/>
</dbReference>
<dbReference type="Proteomes" id="UP000559182">
    <property type="component" value="Unassembled WGS sequence"/>
</dbReference>
<dbReference type="GO" id="GO:0000150">
    <property type="term" value="F:DNA strand exchange activity"/>
    <property type="evidence" value="ECO:0007669"/>
    <property type="project" value="InterPro"/>
</dbReference>
<proteinExistence type="predicted"/>
<dbReference type="Gene3D" id="3.40.50.1390">
    <property type="entry name" value="Resolvase, N-terminal catalytic domain"/>
    <property type="match status" value="1"/>
</dbReference>
<dbReference type="PANTHER" id="PTHR30461">
    <property type="entry name" value="DNA-INVERTASE FROM LAMBDOID PROPHAGE"/>
    <property type="match status" value="1"/>
</dbReference>
<dbReference type="PROSITE" id="PS51737">
    <property type="entry name" value="RECOMBINASE_DNA_BIND"/>
    <property type="match status" value="1"/>
</dbReference>
<dbReference type="InterPro" id="IPR006119">
    <property type="entry name" value="Resolv_N"/>
</dbReference>
<keyword evidence="1" id="KW-0175">Coiled coil</keyword>
<name>A0A839NBI8_9MICO</name>
<dbReference type="InterPro" id="IPR011109">
    <property type="entry name" value="DNA_bind_recombinase_dom"/>
</dbReference>